<feature type="region of interest" description="Disordered" evidence="6">
    <location>
        <begin position="139"/>
        <end position="211"/>
    </location>
</feature>
<sequence>MESPSLQPESPMEQEDIPYPCMGCGEILEEGKAFELSGQRWHIDCFRCSTCNTLLDSDAHLLLLGDGSLICSSCTYSCNSCGNKIEDLAILTGDQAFCAQCFRCRNCKRKIENLRYARTSQGIFCMDCHESLMQRRRKKKATAAAKRPGGPGVKLDKSLPSLPPSFEETRSLEETPSEGYVETTAEIAPTKTDLVDGGQFESSSRPTTASGKDSKLLWRLSLALRKENVTDPSLITDNMLLPSSTYRSSRLLSSQRDNDPGDAGGELLIPLAFDPSESQRSSRRQSQAIQETPRDYFGHIRSGDSSVRASRDGFEPPSRTSLDQSPHIAYQEKGWERTETDAARRDLEGLNGTGAKPPTAIDQSRFGKTESARSSRSDLPLALKESSAFSGATSPESTRSKDDVGRQAHLDNIRSTRPSNELRRLHEHGSGESARSQAPSTSLPHHPKRGDSLESKIHSIPRKELGQSPSSSTYGGSPKLPEIAAEQLKPNITSGNTSLSDIQRPLDSAGSPSLPQYTSNSDFSQDEDLARFIGGDSFLSLRTTQNNANANANATRHNRSYSEKSVHTNKDVKHMRSPTNGSVGEIASPTTSTAQNEELAWLRGELRKERQRATEMENALRATADVKQVNTELSEKRSTMVVLDAKRELVLRELTVLTDHIEAEKRGASGAPLDLGKLSNHVLRELAESIHTLKDSYTPQIEELIQKRNDLAEELVDLNHKKEKAFQEFEQLSSKNAQLAELNNQLVHQIQELYKSNNHDHRGPNGLGISHNKDKSVTSIEALKPTSSYDMAPSISTAHISEDGEPATATVVPGPQVVNIRKGQPRKFNWKKGGQNVAKGVKGLKGAFMGNDEAGGLPRSQTQDPTRQGFGFFGNQRNKQGGKMSQADSISALSDTAGCLFGVDLELRMEHEKSIIPAVVTRCIQEVELRGMDMEGIYRKSGAASAIQGIRDGFERTPADYDISDPDLDIHAVTSALKQYFRKLPNPLITYDVYEMIIESGEITDTAARIDVLQKGLGELPRVHQDVLEFLMFHLKRVVERQEENLMTCQNIAVVFAPTLMRPESLAREMTDVQKKNDVLKFMVENVQNIFMGMSGGES</sequence>
<feature type="compositionally biased region" description="Polar residues" evidence="6">
    <location>
        <begin position="577"/>
        <end position="595"/>
    </location>
</feature>
<organism evidence="9 10">
    <name type="scientific">Penicillium angulare</name>
    <dbReference type="NCBI Taxonomy" id="116970"/>
    <lineage>
        <taxon>Eukaryota</taxon>
        <taxon>Fungi</taxon>
        <taxon>Dikarya</taxon>
        <taxon>Ascomycota</taxon>
        <taxon>Pezizomycotina</taxon>
        <taxon>Eurotiomycetes</taxon>
        <taxon>Eurotiomycetidae</taxon>
        <taxon>Eurotiales</taxon>
        <taxon>Aspergillaceae</taxon>
        <taxon>Penicillium</taxon>
    </lineage>
</organism>
<feature type="compositionally biased region" description="Basic and acidic residues" evidence="6">
    <location>
        <begin position="292"/>
        <end position="302"/>
    </location>
</feature>
<evidence type="ECO:0000259" key="8">
    <source>
        <dbReference type="PROSITE" id="PS50238"/>
    </source>
</evidence>
<evidence type="ECO:0000256" key="2">
    <source>
        <dbReference type="ARBA" id="ARBA00022723"/>
    </source>
</evidence>
<dbReference type="InterPro" id="IPR050729">
    <property type="entry name" value="Rho-GAP"/>
</dbReference>
<dbReference type="PROSITE" id="PS00478">
    <property type="entry name" value="LIM_DOMAIN_1"/>
    <property type="match status" value="1"/>
</dbReference>
<feature type="region of interest" description="Disordered" evidence="6">
    <location>
        <begin position="460"/>
        <end position="479"/>
    </location>
</feature>
<keyword evidence="2 4" id="KW-0479">Metal-binding</keyword>
<dbReference type="Gene3D" id="1.10.555.10">
    <property type="entry name" value="Rho GTPase activation protein"/>
    <property type="match status" value="1"/>
</dbReference>
<feature type="region of interest" description="Disordered" evidence="6">
    <location>
        <begin position="251"/>
        <end position="453"/>
    </location>
</feature>
<dbReference type="Pfam" id="PF00620">
    <property type="entry name" value="RhoGAP"/>
    <property type="match status" value="1"/>
</dbReference>
<dbReference type="InterPro" id="IPR008936">
    <property type="entry name" value="Rho_GTPase_activation_prot"/>
</dbReference>
<evidence type="ECO:0000256" key="6">
    <source>
        <dbReference type="SAM" id="MobiDB-lite"/>
    </source>
</evidence>
<keyword evidence="1" id="KW-0343">GTPase activation</keyword>
<dbReference type="Gene3D" id="2.10.110.10">
    <property type="entry name" value="Cysteine Rich Protein"/>
    <property type="match status" value="2"/>
</dbReference>
<dbReference type="FunFam" id="2.10.110.10:FF:000121">
    <property type="entry name" value="Rho GTPase activator Rga"/>
    <property type="match status" value="1"/>
</dbReference>
<dbReference type="Pfam" id="PF00412">
    <property type="entry name" value="LIM"/>
    <property type="match status" value="1"/>
</dbReference>
<dbReference type="PROSITE" id="PS50023">
    <property type="entry name" value="LIM_DOMAIN_2"/>
    <property type="match status" value="1"/>
</dbReference>
<dbReference type="CDD" id="cd09394">
    <property type="entry name" value="LIM1_Rga"/>
    <property type="match status" value="1"/>
</dbReference>
<dbReference type="SUPFAM" id="SSF48350">
    <property type="entry name" value="GTPase activation domain, GAP"/>
    <property type="match status" value="1"/>
</dbReference>
<evidence type="ECO:0000256" key="1">
    <source>
        <dbReference type="ARBA" id="ARBA00022468"/>
    </source>
</evidence>
<dbReference type="GO" id="GO:0007165">
    <property type="term" value="P:signal transduction"/>
    <property type="evidence" value="ECO:0007669"/>
    <property type="project" value="InterPro"/>
</dbReference>
<dbReference type="AlphaFoldDB" id="A0A9W9FVX2"/>
<proteinExistence type="predicted"/>
<comment type="caution">
    <text evidence="9">The sequence shown here is derived from an EMBL/GenBank/DDBJ whole genome shotgun (WGS) entry which is preliminary data.</text>
</comment>
<dbReference type="SMART" id="SM00132">
    <property type="entry name" value="LIM"/>
    <property type="match status" value="2"/>
</dbReference>
<dbReference type="PROSITE" id="PS50238">
    <property type="entry name" value="RHOGAP"/>
    <property type="match status" value="1"/>
</dbReference>
<feature type="domain" description="LIM zinc-binding" evidence="7">
    <location>
        <begin position="19"/>
        <end position="81"/>
    </location>
</feature>
<feature type="compositionally biased region" description="Basic and acidic residues" evidence="6">
    <location>
        <begin position="560"/>
        <end position="574"/>
    </location>
</feature>
<keyword evidence="3 4" id="KW-0862">Zinc</keyword>
<dbReference type="OrthoDB" id="79452at2759"/>
<evidence type="ECO:0000256" key="3">
    <source>
        <dbReference type="ARBA" id="ARBA00022833"/>
    </source>
</evidence>
<feature type="domain" description="Rho-GAP" evidence="8">
    <location>
        <begin position="903"/>
        <end position="1091"/>
    </location>
</feature>
<dbReference type="PANTHER" id="PTHR23176:SF128">
    <property type="entry name" value="RHO GTPASE-ACTIVATING PROTEIN RGD1"/>
    <property type="match status" value="1"/>
</dbReference>
<evidence type="ECO:0000256" key="4">
    <source>
        <dbReference type="PROSITE-ProRule" id="PRU00125"/>
    </source>
</evidence>
<feature type="region of interest" description="Disordered" evidence="6">
    <location>
        <begin position="492"/>
        <end position="522"/>
    </location>
</feature>
<evidence type="ECO:0000256" key="5">
    <source>
        <dbReference type="SAM" id="Coils"/>
    </source>
</evidence>
<feature type="coiled-coil region" evidence="5">
    <location>
        <begin position="701"/>
        <end position="752"/>
    </location>
</feature>
<dbReference type="CDD" id="cd00159">
    <property type="entry name" value="RhoGAP"/>
    <property type="match status" value="1"/>
</dbReference>
<protein>
    <submittedName>
        <fullName evidence="9">Uncharacterized protein</fullName>
    </submittedName>
</protein>
<accession>A0A9W9FVX2</accession>
<dbReference type="EMBL" id="JAPQKH010000003">
    <property type="protein sequence ID" value="KAJ5107382.1"/>
    <property type="molecule type" value="Genomic_DNA"/>
</dbReference>
<evidence type="ECO:0000313" key="9">
    <source>
        <dbReference type="EMBL" id="KAJ5107382.1"/>
    </source>
</evidence>
<dbReference type="GO" id="GO:0005096">
    <property type="term" value="F:GTPase activator activity"/>
    <property type="evidence" value="ECO:0007669"/>
    <property type="project" value="UniProtKB-KW"/>
</dbReference>
<feature type="compositionally biased region" description="Polar residues" evidence="6">
    <location>
        <begin position="433"/>
        <end position="443"/>
    </location>
</feature>
<feature type="compositionally biased region" description="Polar residues" evidence="6">
    <location>
        <begin position="200"/>
        <end position="211"/>
    </location>
</feature>
<dbReference type="InterPro" id="IPR001781">
    <property type="entry name" value="Znf_LIM"/>
</dbReference>
<dbReference type="PANTHER" id="PTHR23176">
    <property type="entry name" value="RHO/RAC/CDC GTPASE-ACTIVATING PROTEIN"/>
    <property type="match status" value="1"/>
</dbReference>
<feature type="compositionally biased region" description="Polar residues" evidence="6">
    <location>
        <begin position="510"/>
        <end position="522"/>
    </location>
</feature>
<feature type="region of interest" description="Disordered" evidence="6">
    <location>
        <begin position="553"/>
        <end position="595"/>
    </location>
</feature>
<dbReference type="FunFam" id="2.10.110.10:FF:000044">
    <property type="entry name" value="Rho GTPase activator Rga"/>
    <property type="match status" value="1"/>
</dbReference>
<dbReference type="Proteomes" id="UP001149165">
    <property type="component" value="Unassembled WGS sequence"/>
</dbReference>
<feature type="compositionally biased region" description="Basic and acidic residues" evidence="6">
    <location>
        <begin position="333"/>
        <end position="348"/>
    </location>
</feature>
<evidence type="ECO:0000313" key="10">
    <source>
        <dbReference type="Proteomes" id="UP001149165"/>
    </source>
</evidence>
<keyword evidence="4" id="KW-0440">LIM domain</keyword>
<keyword evidence="5" id="KW-0175">Coiled coil</keyword>
<dbReference type="FunFam" id="1.10.555.10:FF:000043">
    <property type="entry name" value="Rho GTPase activator Rga"/>
    <property type="match status" value="1"/>
</dbReference>
<feature type="compositionally biased region" description="Basic and acidic residues" evidence="6">
    <location>
        <begin position="365"/>
        <end position="376"/>
    </location>
</feature>
<dbReference type="InterPro" id="IPR000198">
    <property type="entry name" value="RhoGAP_dom"/>
</dbReference>
<feature type="compositionally biased region" description="Polar residues" evidence="6">
    <location>
        <begin position="387"/>
        <end position="397"/>
    </location>
</feature>
<gene>
    <name evidence="9" type="ORF">N7456_004057</name>
</gene>
<reference evidence="9" key="1">
    <citation type="submission" date="2022-11" db="EMBL/GenBank/DDBJ databases">
        <authorList>
            <person name="Petersen C."/>
        </authorList>
    </citation>
    <scope>NUCLEOTIDE SEQUENCE</scope>
    <source>
        <strain evidence="9">IBT 30069</strain>
    </source>
</reference>
<dbReference type="CDD" id="cd09395">
    <property type="entry name" value="LIM2_Rga"/>
    <property type="match status" value="1"/>
</dbReference>
<name>A0A9W9FVX2_9EURO</name>
<dbReference type="SMART" id="SM00324">
    <property type="entry name" value="RhoGAP"/>
    <property type="match status" value="1"/>
</dbReference>
<dbReference type="GO" id="GO:0046872">
    <property type="term" value="F:metal ion binding"/>
    <property type="evidence" value="ECO:0007669"/>
    <property type="project" value="UniProtKB-KW"/>
</dbReference>
<reference evidence="9" key="2">
    <citation type="journal article" date="2023" name="IMA Fungus">
        <title>Comparative genomic study of the Penicillium genus elucidates a diverse pangenome and 15 lateral gene transfer events.</title>
        <authorList>
            <person name="Petersen C."/>
            <person name="Sorensen T."/>
            <person name="Nielsen M.R."/>
            <person name="Sondergaard T.E."/>
            <person name="Sorensen J.L."/>
            <person name="Fitzpatrick D.A."/>
            <person name="Frisvad J.C."/>
            <person name="Nielsen K.L."/>
        </authorList>
    </citation>
    <scope>NUCLEOTIDE SEQUENCE</scope>
    <source>
        <strain evidence="9">IBT 30069</strain>
    </source>
</reference>
<feature type="compositionally biased region" description="Polar residues" evidence="6">
    <location>
        <begin position="492"/>
        <end position="501"/>
    </location>
</feature>
<feature type="compositionally biased region" description="Basic and acidic residues" evidence="6">
    <location>
        <begin position="398"/>
        <end position="430"/>
    </location>
</feature>
<keyword evidence="10" id="KW-1185">Reference proteome</keyword>
<evidence type="ECO:0000259" key="7">
    <source>
        <dbReference type="PROSITE" id="PS50023"/>
    </source>
</evidence>
<dbReference type="GO" id="GO:0005938">
    <property type="term" value="C:cell cortex"/>
    <property type="evidence" value="ECO:0007669"/>
    <property type="project" value="UniProtKB-ARBA"/>
</dbReference>